<accession>A0A7S0QT37</accession>
<protein>
    <recommendedName>
        <fullName evidence="10">VTC domain-containing protein</fullName>
    </recommendedName>
</protein>
<feature type="domain" description="DUF202" evidence="7">
    <location>
        <begin position="487"/>
        <end position="547"/>
    </location>
</feature>
<feature type="transmembrane region" description="Helical" evidence="6">
    <location>
        <begin position="564"/>
        <end position="583"/>
    </location>
</feature>
<keyword evidence="2 6" id="KW-0812">Transmembrane</keyword>
<dbReference type="InterPro" id="IPR003807">
    <property type="entry name" value="DUF202"/>
</dbReference>
<evidence type="ECO:0000259" key="7">
    <source>
        <dbReference type="Pfam" id="PF02656"/>
    </source>
</evidence>
<dbReference type="GO" id="GO:0012505">
    <property type="term" value="C:endomembrane system"/>
    <property type="evidence" value="ECO:0007669"/>
    <property type="project" value="UniProtKB-SubCell"/>
</dbReference>
<feature type="region of interest" description="Disordered" evidence="5">
    <location>
        <begin position="339"/>
        <end position="363"/>
    </location>
</feature>
<dbReference type="PANTHER" id="PTHR46140">
    <property type="entry name" value="VACUOLAR TRANSPORTER CHAPERONE 1-RELATED"/>
    <property type="match status" value="1"/>
</dbReference>
<evidence type="ECO:0008006" key="10">
    <source>
        <dbReference type="Google" id="ProtNLM"/>
    </source>
</evidence>
<name>A0A7S0QT37_9CHLO</name>
<keyword evidence="4 6" id="KW-0472">Membrane</keyword>
<evidence type="ECO:0000256" key="6">
    <source>
        <dbReference type="SAM" id="Phobius"/>
    </source>
</evidence>
<dbReference type="InterPro" id="IPR042267">
    <property type="entry name" value="VTC_sf"/>
</dbReference>
<evidence type="ECO:0000256" key="4">
    <source>
        <dbReference type="ARBA" id="ARBA00023136"/>
    </source>
</evidence>
<evidence type="ECO:0000256" key="3">
    <source>
        <dbReference type="ARBA" id="ARBA00022989"/>
    </source>
</evidence>
<comment type="subcellular location">
    <subcellularLocation>
        <location evidence="1">Endomembrane system</location>
        <topology evidence="1">Multi-pass membrane protein</topology>
    </subcellularLocation>
</comment>
<evidence type="ECO:0000256" key="2">
    <source>
        <dbReference type="ARBA" id="ARBA00022692"/>
    </source>
</evidence>
<keyword evidence="3 6" id="KW-1133">Transmembrane helix</keyword>
<evidence type="ECO:0000256" key="5">
    <source>
        <dbReference type="SAM" id="MobiDB-lite"/>
    </source>
</evidence>
<dbReference type="AlphaFoldDB" id="A0A7S0QT37"/>
<gene>
    <name evidence="9" type="ORF">POBO1169_LOCUS1975</name>
</gene>
<proteinExistence type="predicted"/>
<dbReference type="SUPFAM" id="SSF50969">
    <property type="entry name" value="YVTN repeat-like/Quinoprotein amine dehydrogenase"/>
    <property type="match status" value="1"/>
</dbReference>
<dbReference type="Gene3D" id="3.20.100.30">
    <property type="entry name" value="VTC, catalytic tunnel domain"/>
    <property type="match status" value="1"/>
</dbReference>
<dbReference type="GO" id="GO:0006799">
    <property type="term" value="P:polyphosphate biosynthetic process"/>
    <property type="evidence" value="ECO:0007669"/>
    <property type="project" value="UniProtKB-ARBA"/>
</dbReference>
<dbReference type="PANTHER" id="PTHR46140:SF1">
    <property type="entry name" value="VACUOLAR TRANSPORTER CHAPERONE COMPLEX SUBUNIT 4-RELATED"/>
    <property type="match status" value="1"/>
</dbReference>
<dbReference type="Pfam" id="PF09359">
    <property type="entry name" value="VTC"/>
    <property type="match status" value="1"/>
</dbReference>
<evidence type="ECO:0000256" key="1">
    <source>
        <dbReference type="ARBA" id="ARBA00004127"/>
    </source>
</evidence>
<feature type="transmembrane region" description="Helical" evidence="6">
    <location>
        <begin position="520"/>
        <end position="543"/>
    </location>
</feature>
<organism evidence="9">
    <name type="scientific">Pyramimonas obovata</name>
    <dbReference type="NCBI Taxonomy" id="1411642"/>
    <lineage>
        <taxon>Eukaryota</taxon>
        <taxon>Viridiplantae</taxon>
        <taxon>Chlorophyta</taxon>
        <taxon>Pyramimonadophyceae</taxon>
        <taxon>Pyramimonadales</taxon>
        <taxon>Pyramimonadaceae</taxon>
        <taxon>Pyramimonas</taxon>
        <taxon>Pyramimonas incertae sedis</taxon>
    </lineage>
</organism>
<dbReference type="InterPro" id="IPR011044">
    <property type="entry name" value="Quino_amine_DH_bsu"/>
</dbReference>
<dbReference type="Pfam" id="PF02656">
    <property type="entry name" value="DUF202"/>
    <property type="match status" value="1"/>
</dbReference>
<dbReference type="InterPro" id="IPR018966">
    <property type="entry name" value="VTC_domain"/>
</dbReference>
<dbReference type="EMBL" id="HBFA01003921">
    <property type="protein sequence ID" value="CAD8651409.1"/>
    <property type="molecule type" value="Transcribed_RNA"/>
</dbReference>
<feature type="transmembrane region" description="Helical" evidence="6">
    <location>
        <begin position="496"/>
        <end position="514"/>
    </location>
</feature>
<reference evidence="9" key="1">
    <citation type="submission" date="2021-01" db="EMBL/GenBank/DDBJ databases">
        <authorList>
            <person name="Corre E."/>
            <person name="Pelletier E."/>
            <person name="Niang G."/>
            <person name="Scheremetjew M."/>
            <person name="Finn R."/>
            <person name="Kale V."/>
            <person name="Holt S."/>
            <person name="Cochrane G."/>
            <person name="Meng A."/>
            <person name="Brown T."/>
            <person name="Cohen L."/>
        </authorList>
    </citation>
    <scope>NUCLEOTIDE SEQUENCE</scope>
    <source>
        <strain evidence="9">CCMP722</strain>
    </source>
</reference>
<sequence>MTFSPPPLVSIVLTILLSAHRSTKKYWVKQGDLLPLSFLLVKHLPVLMFGQEGSLKQLKSKCQETIGRPSTFSNHATWITSVYMDSESHDMYAKRIQREEGAQLLRLRWYGLSPDKTVFVERKTHHEDWVGEGSVKERFELKTDKTAEYFRSPGGERVVERELRKKAAKGEMSDKETEKAIELATEVRQMWDQRKLQSSIRSVYQRTAFQRSDSNKVRITLDTRLHLSDETDVAEQGQLWRNMDDKFNPAGIAAFPYSILEIKLQDEAPPYIQSLLEGGMLQEVTKFSKFLTGCAILHKDKLKVLPHWMDDEAIIQSEAEEMKEWSSMDIADTLRSLRLRKPSPRPTSRGSEIIQEEPSETGRHWCQQVPTSVGVRHFCAETHSGGNVAQLRQTSDGEGGEKSMGGVVCVKMEEEMDVHSLTATPRGSPKRQAYAMRRVWAATDENQKKSNSIELGGRAFWQILGLAATIKPPPKVAARTVAKIEPKTFFANERTFIQWLSAAVLLVSLAVLLLGAGGDTARTCGFIVLPVAAAFCVYALFFFEFRRRKIRRKDPSGYDDPVGPFFLTASLIVALVAVAMVTINDLNNANSNTEPAAPLQSFTIKSSAATLLPMEGYTVLEFQPSGVAVVPSPQGATELMIPSNFATWTVSTEGGVLRSAPFPSHDLEDITTITYNGRSLTFLLSENQWGDTSGQSAKIYMFYSDEPERQYRFHLDKFNELSFVEGLTFVPDDRFALGGVFFVGDETGFVVGFQLTPPASFYNNNTTTATTPEDEDDDRGEVGAVRLLNREFMNRSLQDPKIGAMNYLDGLLYVMYDNSKVLQAWDLTTGTLKAKFEFPWMNKQLEGFAFDPSDTRRDFRKAYFVSDTPAALYTIDLPVVS</sequence>
<feature type="domain" description="VTC" evidence="8">
    <location>
        <begin position="21"/>
        <end position="298"/>
    </location>
</feature>
<evidence type="ECO:0000313" key="9">
    <source>
        <dbReference type="EMBL" id="CAD8651409.1"/>
    </source>
</evidence>
<evidence type="ECO:0000259" key="8">
    <source>
        <dbReference type="Pfam" id="PF09359"/>
    </source>
</evidence>
<dbReference type="InterPro" id="IPR051572">
    <property type="entry name" value="VTC_Complex_Subunit"/>
</dbReference>